<keyword evidence="4 6" id="KW-1133">Transmembrane helix</keyword>
<reference evidence="8" key="1">
    <citation type="journal article" date="2017" name="Acta Aliment.">
        <title>Plant polysaccharide degrading enzyme system of Thermpbifida cellulosilytica TB100 revealed by de novo genome project data.</title>
        <authorList>
            <person name="Toth A."/>
            <person name="Baka E."/>
            <person name="Luzics S."/>
            <person name="Bata-Vidacs I."/>
            <person name="Nagy I."/>
            <person name="Balint B."/>
            <person name="Herceg R."/>
            <person name="Olasz F."/>
            <person name="Wilk T."/>
            <person name="Nagy T."/>
            <person name="Kriszt B."/>
            <person name="Nagy I."/>
            <person name="Kukolya J."/>
        </authorList>
    </citation>
    <scope>NUCLEOTIDE SEQUENCE [LARGE SCALE GENOMIC DNA]</scope>
    <source>
        <strain evidence="8">TB100</strain>
    </source>
</reference>
<dbReference type="InterPro" id="IPR001851">
    <property type="entry name" value="ABC_transp_permease"/>
</dbReference>
<evidence type="ECO:0000313" key="7">
    <source>
        <dbReference type="EMBL" id="KUP96022.1"/>
    </source>
</evidence>
<feature type="transmembrane region" description="Helical" evidence="6">
    <location>
        <begin position="260"/>
        <end position="284"/>
    </location>
</feature>
<evidence type="ECO:0000256" key="1">
    <source>
        <dbReference type="ARBA" id="ARBA00004651"/>
    </source>
</evidence>
<keyword evidence="5 6" id="KW-0472">Membrane</keyword>
<feature type="transmembrane region" description="Helical" evidence="6">
    <location>
        <begin position="131"/>
        <end position="153"/>
    </location>
</feature>
<keyword evidence="2" id="KW-1003">Cell membrane</keyword>
<feature type="transmembrane region" description="Helical" evidence="6">
    <location>
        <begin position="209"/>
        <end position="225"/>
    </location>
</feature>
<accession>A0A147KFF7</accession>
<dbReference type="Proteomes" id="UP000074382">
    <property type="component" value="Unassembled WGS sequence"/>
</dbReference>
<dbReference type="GO" id="GO:0015658">
    <property type="term" value="F:branched-chain amino acid transmembrane transporter activity"/>
    <property type="evidence" value="ECO:0007669"/>
    <property type="project" value="InterPro"/>
</dbReference>
<sequence>MTSTSASSLSPAAAPARSRAGRLAGPAVFVGVLAVALGVLPAVLEPFRLNLVAQYLCFAIVGLGIAVAWGRGGMLVLGQGVFFGLGGYAMGMYLTLERVSSDPLSGGVPDFMSWSGISELPLLWRPFAHPAVAIATAVLLPGLVAALLGWAVFRQRVRGAYFAILNQALAAAFVILLINQQHLTGGTNGLTRFPTLFGASLYSADTKRWVYVAVVLVAALVYLAFRQVVRSRYGALLVAVRDGEDRVRFLGYDPTWVKTLAYTLSAMAAGVGGALFVVVMGIIAPSSLGIVPSLMMVLAVAIGGRFSLAGAALGAVLMNAAETAFSESFAGGWTYLQGALFVLVIVFAPRGLAGIAESAAGWWRSRRQPQGSSQ</sequence>
<organism evidence="7 8">
    <name type="scientific">Thermobifida cellulosilytica TB100</name>
    <dbReference type="NCBI Taxonomy" id="665004"/>
    <lineage>
        <taxon>Bacteria</taxon>
        <taxon>Bacillati</taxon>
        <taxon>Actinomycetota</taxon>
        <taxon>Actinomycetes</taxon>
        <taxon>Streptosporangiales</taxon>
        <taxon>Nocardiopsidaceae</taxon>
        <taxon>Thermobifida</taxon>
    </lineage>
</organism>
<feature type="transmembrane region" description="Helical" evidence="6">
    <location>
        <begin position="290"/>
        <end position="317"/>
    </location>
</feature>
<feature type="transmembrane region" description="Helical" evidence="6">
    <location>
        <begin position="49"/>
        <end position="69"/>
    </location>
</feature>
<dbReference type="NCBIfam" id="TIGR03408">
    <property type="entry name" value="urea_trans_UrtC"/>
    <property type="match status" value="1"/>
</dbReference>
<evidence type="ECO:0000313" key="8">
    <source>
        <dbReference type="Proteomes" id="UP000074382"/>
    </source>
</evidence>
<dbReference type="InterPro" id="IPR043428">
    <property type="entry name" value="LivM-like"/>
</dbReference>
<dbReference type="PANTHER" id="PTHR30482:SF4">
    <property type="entry name" value="SLR1201 PROTEIN"/>
    <property type="match status" value="1"/>
</dbReference>
<dbReference type="OrthoDB" id="9814461at2"/>
<evidence type="ECO:0000256" key="6">
    <source>
        <dbReference type="SAM" id="Phobius"/>
    </source>
</evidence>
<dbReference type="InterPro" id="IPR017778">
    <property type="entry name" value="ABC_transptr_urea_perm_UrtC"/>
</dbReference>
<name>A0A147KFF7_THECS</name>
<evidence type="ECO:0000256" key="4">
    <source>
        <dbReference type="ARBA" id="ARBA00022989"/>
    </source>
</evidence>
<feature type="transmembrane region" description="Helical" evidence="6">
    <location>
        <begin position="76"/>
        <end position="96"/>
    </location>
</feature>
<dbReference type="EMBL" id="LGEM01000101">
    <property type="protein sequence ID" value="KUP96022.1"/>
    <property type="molecule type" value="Genomic_DNA"/>
</dbReference>
<comment type="subcellular location">
    <subcellularLocation>
        <location evidence="1">Cell membrane</location>
        <topology evidence="1">Multi-pass membrane protein</topology>
    </subcellularLocation>
</comment>
<feature type="transmembrane region" description="Helical" evidence="6">
    <location>
        <begin position="23"/>
        <end position="43"/>
    </location>
</feature>
<feature type="transmembrane region" description="Helical" evidence="6">
    <location>
        <begin position="329"/>
        <end position="348"/>
    </location>
</feature>
<evidence type="ECO:0000256" key="2">
    <source>
        <dbReference type="ARBA" id="ARBA00022475"/>
    </source>
</evidence>
<gene>
    <name evidence="7" type="ORF">AC529_14560</name>
</gene>
<comment type="caution">
    <text evidence="7">The sequence shown here is derived from an EMBL/GenBank/DDBJ whole genome shotgun (WGS) entry which is preliminary data.</text>
</comment>
<dbReference type="GO" id="GO:0005886">
    <property type="term" value="C:plasma membrane"/>
    <property type="evidence" value="ECO:0007669"/>
    <property type="project" value="UniProtKB-SubCell"/>
</dbReference>
<dbReference type="AlphaFoldDB" id="A0A147KFF7"/>
<dbReference type="CDD" id="cd06581">
    <property type="entry name" value="TM_PBP1_LivM_like"/>
    <property type="match status" value="1"/>
</dbReference>
<keyword evidence="3 6" id="KW-0812">Transmembrane</keyword>
<dbReference type="PATRIC" id="fig|665004.4.peg.2055"/>
<evidence type="ECO:0000256" key="5">
    <source>
        <dbReference type="ARBA" id="ARBA00023136"/>
    </source>
</evidence>
<dbReference type="RefSeq" id="WP_083948058.1">
    <property type="nucleotide sequence ID" value="NZ_KQ950181.1"/>
</dbReference>
<dbReference type="PANTHER" id="PTHR30482">
    <property type="entry name" value="HIGH-AFFINITY BRANCHED-CHAIN AMINO ACID TRANSPORT SYSTEM PERMEASE"/>
    <property type="match status" value="1"/>
</dbReference>
<feature type="transmembrane region" description="Helical" evidence="6">
    <location>
        <begin position="160"/>
        <end position="178"/>
    </location>
</feature>
<protein>
    <submittedName>
        <fullName evidence="7">Urea ABC transporter permease</fullName>
    </submittedName>
</protein>
<keyword evidence="8" id="KW-1185">Reference proteome</keyword>
<evidence type="ECO:0000256" key="3">
    <source>
        <dbReference type="ARBA" id="ARBA00022692"/>
    </source>
</evidence>
<proteinExistence type="predicted"/>
<dbReference type="STRING" id="665004.AC529_14560"/>
<dbReference type="Pfam" id="PF02653">
    <property type="entry name" value="BPD_transp_2"/>
    <property type="match status" value="1"/>
</dbReference>